<evidence type="ECO:0000256" key="3">
    <source>
        <dbReference type="SAM" id="MobiDB-lite"/>
    </source>
</evidence>
<evidence type="ECO:0000256" key="2">
    <source>
        <dbReference type="ARBA" id="ARBA00022801"/>
    </source>
</evidence>
<sequence length="517" mass="58555">MKFKPSYTNPIRNQGALVMLTALLLFSACSGNQKEAQEEEERVPNIIFILSDDLSWGDLGAFGQEKIKTPNIDRIAYEGIKFTNAYAGSTVCAPSRSSLMQGLHQGHARVRGNSYQSFRESLREEDYTVAMLLQEAGYKTGLFGKWGLALDNQPGIPNNMGFDEFYGYLNQRQAHTYYPEFLYHNKEKVYFPGNEAHYEYDNYSKASAYDEEGKVIPNGIDDPSEAVYSFDIINEKALEFVRQNKEQPFFLYLANTPPHGPLIVPELGEYKDKDWPIQHKEWAAMISRMDGDVGRLMALLEELELDDDTIIFFASDNGNSSQGYEKRYLDLKDGPTLSEFFNHLSPTRGQKSNEYNGGFHVPAMARWPGHIAAGSESDHIWAFWDFLPTAADLAQVNSPSDIDGLSILPTLTGNGTQKQHEYLYWEHNQNQAVRWGEYYGHKASGAELELYNLIADPQQENDISADNKDKVEAINKMMSDSHRPSDVWPSPGESKAAFQKRMKTANIPERPNNVGHY</sequence>
<feature type="region of interest" description="Disordered" evidence="3">
    <location>
        <begin position="478"/>
        <end position="517"/>
    </location>
</feature>
<dbReference type="EMBL" id="BJYV01000001">
    <property type="protein sequence ID" value="GEO19850.1"/>
    <property type="molecule type" value="Genomic_DNA"/>
</dbReference>
<dbReference type="InterPro" id="IPR017850">
    <property type="entry name" value="Alkaline_phosphatase_core_sf"/>
</dbReference>
<dbReference type="PANTHER" id="PTHR42693">
    <property type="entry name" value="ARYLSULFATASE FAMILY MEMBER"/>
    <property type="match status" value="1"/>
</dbReference>
<dbReference type="Pfam" id="PF00884">
    <property type="entry name" value="Sulfatase"/>
    <property type="match status" value="1"/>
</dbReference>
<reference evidence="5 6" key="1">
    <citation type="submission" date="2019-07" db="EMBL/GenBank/DDBJ databases">
        <title>Whole genome shotgun sequence of Cyclobacterium qasimii NBRC 106168.</title>
        <authorList>
            <person name="Hosoyama A."/>
            <person name="Uohara A."/>
            <person name="Ohji S."/>
            <person name="Ichikawa N."/>
        </authorList>
    </citation>
    <scope>NUCLEOTIDE SEQUENCE [LARGE SCALE GENOMIC DNA]</scope>
    <source>
        <strain evidence="5 6">NBRC 106168</strain>
    </source>
</reference>
<dbReference type="Proteomes" id="UP000321301">
    <property type="component" value="Unassembled WGS sequence"/>
</dbReference>
<evidence type="ECO:0000259" key="4">
    <source>
        <dbReference type="Pfam" id="PF00884"/>
    </source>
</evidence>
<keyword evidence="2" id="KW-0378">Hydrolase</keyword>
<dbReference type="Gene3D" id="3.30.1120.10">
    <property type="match status" value="1"/>
</dbReference>
<feature type="domain" description="Sulfatase N-terminal" evidence="4">
    <location>
        <begin position="44"/>
        <end position="395"/>
    </location>
</feature>
<evidence type="ECO:0000313" key="5">
    <source>
        <dbReference type="EMBL" id="GEO19850.1"/>
    </source>
</evidence>
<gene>
    <name evidence="5" type="primary">aslA_1</name>
    <name evidence="5" type="ORF">CQA01_03840</name>
</gene>
<dbReference type="CDD" id="cd16145">
    <property type="entry name" value="ARS_like"/>
    <property type="match status" value="1"/>
</dbReference>
<proteinExistence type="inferred from homology"/>
<dbReference type="GO" id="GO:0004065">
    <property type="term" value="F:arylsulfatase activity"/>
    <property type="evidence" value="ECO:0007669"/>
    <property type="project" value="TreeGrafter"/>
</dbReference>
<dbReference type="PANTHER" id="PTHR42693:SF53">
    <property type="entry name" value="ENDO-4-O-SULFATASE"/>
    <property type="match status" value="1"/>
</dbReference>
<organism evidence="5 6">
    <name type="scientific">Cyclobacterium qasimii</name>
    <dbReference type="NCBI Taxonomy" id="1350429"/>
    <lineage>
        <taxon>Bacteria</taxon>
        <taxon>Pseudomonadati</taxon>
        <taxon>Bacteroidota</taxon>
        <taxon>Cytophagia</taxon>
        <taxon>Cytophagales</taxon>
        <taxon>Cyclobacteriaceae</taxon>
        <taxon>Cyclobacterium</taxon>
    </lineage>
</organism>
<dbReference type="InterPro" id="IPR050738">
    <property type="entry name" value="Sulfatase"/>
</dbReference>
<keyword evidence="6" id="KW-1185">Reference proteome</keyword>
<comment type="similarity">
    <text evidence="1">Belongs to the sulfatase family.</text>
</comment>
<name>A0A512C6S9_9BACT</name>
<dbReference type="SUPFAM" id="SSF53649">
    <property type="entry name" value="Alkaline phosphatase-like"/>
    <property type="match status" value="1"/>
</dbReference>
<comment type="caution">
    <text evidence="5">The sequence shown here is derived from an EMBL/GenBank/DDBJ whole genome shotgun (WGS) entry which is preliminary data.</text>
</comment>
<dbReference type="AlphaFoldDB" id="A0A512C6S9"/>
<dbReference type="PROSITE" id="PS51257">
    <property type="entry name" value="PROKAR_LIPOPROTEIN"/>
    <property type="match status" value="1"/>
</dbReference>
<protein>
    <submittedName>
        <fullName evidence="5">N-acetylgalactosamine-6-sulfatase</fullName>
    </submittedName>
</protein>
<evidence type="ECO:0000313" key="6">
    <source>
        <dbReference type="Proteomes" id="UP000321301"/>
    </source>
</evidence>
<accession>A0A512C6S9</accession>
<dbReference type="InterPro" id="IPR000917">
    <property type="entry name" value="Sulfatase_N"/>
</dbReference>
<dbReference type="Gene3D" id="3.40.720.10">
    <property type="entry name" value="Alkaline Phosphatase, subunit A"/>
    <property type="match status" value="1"/>
</dbReference>
<dbReference type="RefSeq" id="WP_020890951.1">
    <property type="nucleotide sequence ID" value="NZ_BJYV01000001.1"/>
</dbReference>
<evidence type="ECO:0000256" key="1">
    <source>
        <dbReference type="ARBA" id="ARBA00008779"/>
    </source>
</evidence>